<proteinExistence type="predicted"/>
<reference evidence="1 2" key="1">
    <citation type="journal article" date="2024" name="G3 (Bethesda)">
        <title>Genome assembly of Hibiscus sabdariffa L. provides insights into metabolisms of medicinal natural products.</title>
        <authorList>
            <person name="Kim T."/>
        </authorList>
    </citation>
    <scope>NUCLEOTIDE SEQUENCE [LARGE SCALE GENOMIC DNA]</scope>
    <source>
        <strain evidence="1">TK-2024</strain>
        <tissue evidence="1">Old leaves</tissue>
    </source>
</reference>
<keyword evidence="2" id="KW-1185">Reference proteome</keyword>
<organism evidence="1 2">
    <name type="scientific">Hibiscus sabdariffa</name>
    <name type="common">roselle</name>
    <dbReference type="NCBI Taxonomy" id="183260"/>
    <lineage>
        <taxon>Eukaryota</taxon>
        <taxon>Viridiplantae</taxon>
        <taxon>Streptophyta</taxon>
        <taxon>Embryophyta</taxon>
        <taxon>Tracheophyta</taxon>
        <taxon>Spermatophyta</taxon>
        <taxon>Magnoliopsida</taxon>
        <taxon>eudicotyledons</taxon>
        <taxon>Gunneridae</taxon>
        <taxon>Pentapetalae</taxon>
        <taxon>rosids</taxon>
        <taxon>malvids</taxon>
        <taxon>Malvales</taxon>
        <taxon>Malvaceae</taxon>
        <taxon>Malvoideae</taxon>
        <taxon>Hibiscus</taxon>
    </lineage>
</organism>
<evidence type="ECO:0000313" key="1">
    <source>
        <dbReference type="EMBL" id="KAK8513774.1"/>
    </source>
</evidence>
<name>A0ABR2C3Q2_9ROSI</name>
<dbReference type="Proteomes" id="UP001472677">
    <property type="component" value="Unassembled WGS sequence"/>
</dbReference>
<accession>A0ABR2C3Q2</accession>
<gene>
    <name evidence="1" type="ORF">V6N12_052942</name>
</gene>
<protein>
    <submittedName>
        <fullName evidence="1">Uncharacterized protein</fullName>
    </submittedName>
</protein>
<sequence length="107" mass="11579">MTWSVGSTYSSRVSCSRTSFIWANTGQGHLEVTWWGPCNIVGEGHLEVAWWSPQQNQLDSYTYNLGGLLLQCCMGPITSPPDGLVLQSEDSCPGETRSAAAHTALTS</sequence>
<comment type="caution">
    <text evidence="1">The sequence shown here is derived from an EMBL/GenBank/DDBJ whole genome shotgun (WGS) entry which is preliminary data.</text>
</comment>
<dbReference type="EMBL" id="JBBPBM010000069">
    <property type="protein sequence ID" value="KAK8513774.1"/>
    <property type="molecule type" value="Genomic_DNA"/>
</dbReference>
<evidence type="ECO:0000313" key="2">
    <source>
        <dbReference type="Proteomes" id="UP001472677"/>
    </source>
</evidence>